<comment type="caution">
    <text evidence="2">The sequence shown here is derived from an EMBL/GenBank/DDBJ whole genome shotgun (WGS) entry which is preliminary data.</text>
</comment>
<keyword evidence="1" id="KW-0175">Coiled coil</keyword>
<gene>
    <name evidence="2" type="ORF">PoB_006247300</name>
</gene>
<name>A0AAV4CVP6_9GAST</name>
<keyword evidence="3" id="KW-1185">Reference proteome</keyword>
<protein>
    <submittedName>
        <fullName evidence="2">Uncharacterized protein</fullName>
    </submittedName>
</protein>
<evidence type="ECO:0000313" key="3">
    <source>
        <dbReference type="Proteomes" id="UP000735302"/>
    </source>
</evidence>
<dbReference type="EMBL" id="BLXT01007036">
    <property type="protein sequence ID" value="GFO35968.1"/>
    <property type="molecule type" value="Genomic_DNA"/>
</dbReference>
<organism evidence="2 3">
    <name type="scientific">Plakobranchus ocellatus</name>
    <dbReference type="NCBI Taxonomy" id="259542"/>
    <lineage>
        <taxon>Eukaryota</taxon>
        <taxon>Metazoa</taxon>
        <taxon>Spiralia</taxon>
        <taxon>Lophotrochozoa</taxon>
        <taxon>Mollusca</taxon>
        <taxon>Gastropoda</taxon>
        <taxon>Heterobranchia</taxon>
        <taxon>Euthyneura</taxon>
        <taxon>Panpulmonata</taxon>
        <taxon>Sacoglossa</taxon>
        <taxon>Placobranchoidea</taxon>
        <taxon>Plakobranchidae</taxon>
        <taxon>Plakobranchus</taxon>
    </lineage>
</organism>
<proteinExistence type="predicted"/>
<reference evidence="2 3" key="1">
    <citation type="journal article" date="2021" name="Elife">
        <title>Chloroplast acquisition without the gene transfer in kleptoplastic sea slugs, Plakobranchus ocellatus.</title>
        <authorList>
            <person name="Maeda T."/>
            <person name="Takahashi S."/>
            <person name="Yoshida T."/>
            <person name="Shimamura S."/>
            <person name="Takaki Y."/>
            <person name="Nagai Y."/>
            <person name="Toyoda A."/>
            <person name="Suzuki Y."/>
            <person name="Arimoto A."/>
            <person name="Ishii H."/>
            <person name="Satoh N."/>
            <person name="Nishiyama T."/>
            <person name="Hasebe M."/>
            <person name="Maruyama T."/>
            <person name="Minagawa J."/>
            <person name="Obokata J."/>
            <person name="Shigenobu S."/>
        </authorList>
    </citation>
    <scope>NUCLEOTIDE SEQUENCE [LARGE SCALE GENOMIC DNA]</scope>
</reference>
<accession>A0AAV4CVP6</accession>
<evidence type="ECO:0000256" key="1">
    <source>
        <dbReference type="SAM" id="Coils"/>
    </source>
</evidence>
<dbReference type="Proteomes" id="UP000735302">
    <property type="component" value="Unassembled WGS sequence"/>
</dbReference>
<dbReference type="AlphaFoldDB" id="A0AAV4CVP6"/>
<evidence type="ECO:0000313" key="2">
    <source>
        <dbReference type="EMBL" id="GFO35968.1"/>
    </source>
</evidence>
<feature type="coiled-coil region" evidence="1">
    <location>
        <begin position="58"/>
        <end position="106"/>
    </location>
</feature>
<sequence length="118" mass="13879">MSLSSILHYSLNSHVKLNLEKEHQEKAHADEIKSLNGKFEDEANRRVSQLAAEEELWKRERKEEGDRMQREVDKLATEVEEANKRADTEQMRAEEQSRMLRELLAEADVSWILMVFPL</sequence>